<evidence type="ECO:0000313" key="2">
    <source>
        <dbReference type="EMBL" id="KAJ9132821.1"/>
    </source>
</evidence>
<dbReference type="Proteomes" id="UP001174677">
    <property type="component" value="Unassembled WGS sequence"/>
</dbReference>
<proteinExistence type="predicted"/>
<dbReference type="PANTHER" id="PTHR46148:SF52">
    <property type="entry name" value="OS04G0603800 PROTEIN"/>
    <property type="match status" value="1"/>
</dbReference>
<keyword evidence="3" id="KW-1185">Reference proteome</keyword>
<dbReference type="InterPro" id="IPR056924">
    <property type="entry name" value="SH3_Tf2-1"/>
</dbReference>
<feature type="domain" description="Tf2-1-like SH3-like" evidence="1">
    <location>
        <begin position="56"/>
        <end position="86"/>
    </location>
</feature>
<organism evidence="2 3">
    <name type="scientific">Hevea brasiliensis</name>
    <name type="common">Para rubber tree</name>
    <name type="synonym">Siphonia brasiliensis</name>
    <dbReference type="NCBI Taxonomy" id="3981"/>
    <lineage>
        <taxon>Eukaryota</taxon>
        <taxon>Viridiplantae</taxon>
        <taxon>Streptophyta</taxon>
        <taxon>Embryophyta</taxon>
        <taxon>Tracheophyta</taxon>
        <taxon>Spermatophyta</taxon>
        <taxon>Magnoliopsida</taxon>
        <taxon>eudicotyledons</taxon>
        <taxon>Gunneridae</taxon>
        <taxon>Pentapetalae</taxon>
        <taxon>rosids</taxon>
        <taxon>fabids</taxon>
        <taxon>Malpighiales</taxon>
        <taxon>Euphorbiaceae</taxon>
        <taxon>Crotonoideae</taxon>
        <taxon>Micrandreae</taxon>
        <taxon>Hevea</taxon>
    </lineage>
</organism>
<gene>
    <name evidence="2" type="ORF">P3X46_033653</name>
</gene>
<name>A0ABQ9KBY2_HEVBR</name>
<dbReference type="PANTHER" id="PTHR46148">
    <property type="entry name" value="CHROMO DOMAIN-CONTAINING PROTEIN"/>
    <property type="match status" value="1"/>
</dbReference>
<comment type="caution">
    <text evidence="2">The sequence shown here is derived from an EMBL/GenBank/DDBJ whole genome shotgun (WGS) entry which is preliminary data.</text>
</comment>
<evidence type="ECO:0000259" key="1">
    <source>
        <dbReference type="Pfam" id="PF24626"/>
    </source>
</evidence>
<evidence type="ECO:0000313" key="3">
    <source>
        <dbReference type="Proteomes" id="UP001174677"/>
    </source>
</evidence>
<reference evidence="2 3" key="1">
    <citation type="journal article" date="2023" name="Plant Biotechnol. J.">
        <title>Chromosome-level wild Hevea brasiliensis genome provides new tools for genomic-assisted breeding and valuable loci to elevate rubber yield.</title>
        <authorList>
            <person name="Cheng H."/>
            <person name="Song X."/>
            <person name="Hu Y."/>
            <person name="Wu T."/>
            <person name="Yang Q."/>
            <person name="An Z."/>
            <person name="Feng S."/>
            <person name="Deng Z."/>
            <person name="Wu W."/>
            <person name="Zeng X."/>
            <person name="Tu M."/>
            <person name="Wang X."/>
            <person name="Huang H."/>
        </authorList>
    </citation>
    <scope>NUCLEOTIDE SEQUENCE [LARGE SCALE GENOMIC DNA]</scope>
    <source>
        <strain evidence="2">MT/VB/25A 57/8</strain>
    </source>
</reference>
<accession>A0ABQ9KBY2</accession>
<protein>
    <recommendedName>
        <fullName evidence="1">Tf2-1-like SH3-like domain-containing protein</fullName>
    </recommendedName>
</protein>
<sequence>MVPDFSLSIFPDVLAVRTDTGHQNSRMYGVATGRVLQDVSVDQGKLVSGSEPDETIVARIGKVAYKLQLPDSATIHPVFHVSLLKQKVGDGITVVQTLPSLQEDNMVVAPEKVLQMSNF</sequence>
<dbReference type="Pfam" id="PF24626">
    <property type="entry name" value="SH3_Tf2-1"/>
    <property type="match status" value="1"/>
</dbReference>
<dbReference type="EMBL" id="JARPOI010000019">
    <property type="protein sequence ID" value="KAJ9132821.1"/>
    <property type="molecule type" value="Genomic_DNA"/>
</dbReference>